<keyword evidence="5" id="KW-1185">Reference proteome</keyword>
<organism evidence="4 5">
    <name type="scientific">Clohesyomyces aquaticus</name>
    <dbReference type="NCBI Taxonomy" id="1231657"/>
    <lineage>
        <taxon>Eukaryota</taxon>
        <taxon>Fungi</taxon>
        <taxon>Dikarya</taxon>
        <taxon>Ascomycota</taxon>
        <taxon>Pezizomycotina</taxon>
        <taxon>Dothideomycetes</taxon>
        <taxon>Pleosporomycetidae</taxon>
        <taxon>Pleosporales</taxon>
        <taxon>Lindgomycetaceae</taxon>
        <taxon>Clohesyomyces</taxon>
    </lineage>
</organism>
<feature type="transmembrane region" description="Helical" evidence="2">
    <location>
        <begin position="35"/>
        <end position="59"/>
    </location>
</feature>
<keyword evidence="2" id="KW-0812">Transmembrane</keyword>
<dbReference type="PANTHER" id="PTHR42109">
    <property type="entry name" value="UNPLACED GENOMIC SCAFFOLD UM_SCAF_CONTIG_1.265, WHOLE GENOME SHOTGUN SEQUENCE"/>
    <property type="match status" value="1"/>
</dbReference>
<evidence type="ECO:0000259" key="3">
    <source>
        <dbReference type="Pfam" id="PF24800"/>
    </source>
</evidence>
<name>A0A1Y2AB21_9PLEO</name>
<feature type="compositionally biased region" description="Basic residues" evidence="1">
    <location>
        <begin position="260"/>
        <end position="270"/>
    </location>
</feature>
<feature type="domain" description="DUF7702" evidence="3">
    <location>
        <begin position="3"/>
        <end position="241"/>
    </location>
</feature>
<evidence type="ECO:0000256" key="2">
    <source>
        <dbReference type="SAM" id="Phobius"/>
    </source>
</evidence>
<evidence type="ECO:0000313" key="4">
    <source>
        <dbReference type="EMBL" id="ORY19753.1"/>
    </source>
</evidence>
<feature type="transmembrane region" description="Helical" evidence="2">
    <location>
        <begin position="179"/>
        <end position="203"/>
    </location>
</feature>
<feature type="transmembrane region" description="Helical" evidence="2">
    <location>
        <begin position="215"/>
        <end position="236"/>
    </location>
</feature>
<gene>
    <name evidence="4" type="ORF">BCR34DRAFT_471557</name>
</gene>
<reference evidence="4 5" key="1">
    <citation type="submission" date="2016-07" db="EMBL/GenBank/DDBJ databases">
        <title>Pervasive Adenine N6-methylation of Active Genes in Fungi.</title>
        <authorList>
            <consortium name="DOE Joint Genome Institute"/>
            <person name="Mondo S.J."/>
            <person name="Dannebaum R.O."/>
            <person name="Kuo R.C."/>
            <person name="Labutti K."/>
            <person name="Haridas S."/>
            <person name="Kuo A."/>
            <person name="Salamov A."/>
            <person name="Ahrendt S.R."/>
            <person name="Lipzen A."/>
            <person name="Sullivan W."/>
            <person name="Andreopoulos W.B."/>
            <person name="Clum A."/>
            <person name="Lindquist E."/>
            <person name="Daum C."/>
            <person name="Ramamoorthy G.K."/>
            <person name="Gryganskyi A."/>
            <person name="Culley D."/>
            <person name="Magnuson J.K."/>
            <person name="James T.Y."/>
            <person name="O'Malley M.A."/>
            <person name="Stajich J.E."/>
            <person name="Spatafora J.W."/>
            <person name="Visel A."/>
            <person name="Grigoriev I.V."/>
        </authorList>
    </citation>
    <scope>NUCLEOTIDE SEQUENCE [LARGE SCALE GENOMIC DNA]</scope>
    <source>
        <strain evidence="4 5">CBS 115471</strain>
    </source>
</reference>
<protein>
    <recommendedName>
        <fullName evidence="3">DUF7702 domain-containing protein</fullName>
    </recommendedName>
</protein>
<dbReference type="AlphaFoldDB" id="A0A1Y2AB21"/>
<keyword evidence="2" id="KW-0472">Membrane</keyword>
<dbReference type="OrthoDB" id="2560628at2759"/>
<feature type="transmembrane region" description="Helical" evidence="2">
    <location>
        <begin position="109"/>
        <end position="128"/>
    </location>
</feature>
<proteinExistence type="predicted"/>
<evidence type="ECO:0000313" key="5">
    <source>
        <dbReference type="Proteomes" id="UP000193144"/>
    </source>
</evidence>
<feature type="transmembrane region" description="Helical" evidence="2">
    <location>
        <begin position="65"/>
        <end position="89"/>
    </location>
</feature>
<keyword evidence="2" id="KW-1133">Transmembrane helix</keyword>
<feature type="transmembrane region" description="Helical" evidence="2">
    <location>
        <begin position="148"/>
        <end position="167"/>
    </location>
</feature>
<comment type="caution">
    <text evidence="4">The sequence shown here is derived from an EMBL/GenBank/DDBJ whole genome shotgun (WGS) entry which is preliminary data.</text>
</comment>
<dbReference type="InterPro" id="IPR056119">
    <property type="entry name" value="DUF7702"/>
</dbReference>
<dbReference type="EMBL" id="MCFA01000001">
    <property type="protein sequence ID" value="ORY19753.1"/>
    <property type="molecule type" value="Genomic_DNA"/>
</dbReference>
<feature type="region of interest" description="Disordered" evidence="1">
    <location>
        <begin position="260"/>
        <end position="291"/>
    </location>
</feature>
<dbReference type="PANTHER" id="PTHR42109:SF2">
    <property type="entry name" value="INTEGRAL MEMBRANE PROTEIN"/>
    <property type="match status" value="1"/>
</dbReference>
<dbReference type="STRING" id="1231657.A0A1Y2AB21"/>
<dbReference type="Proteomes" id="UP000193144">
    <property type="component" value="Unassembled WGS sequence"/>
</dbReference>
<feature type="transmembrane region" description="Helical" evidence="2">
    <location>
        <begin position="6"/>
        <end position="28"/>
    </location>
</feature>
<evidence type="ECO:0000256" key="1">
    <source>
        <dbReference type="SAM" id="MobiDB-lite"/>
    </source>
</evidence>
<sequence>MFNARGWVSVVELIVFIPALIAAIFVCLRHGFKRSYGWIFTLILCVVRIIGAVCQLLTYNDHSSGLIQTTLIVDSIGLSPLLLATLGLLSRFTDTINVNSTSPFTTKHFRLTQLLISIGLILSIVGGTRGTVKPDGTIEIATESKAGIGLYIVAYIALAFICLLSIRKVSSVPPTERRVPLAVIAALPFILVRLVYSALSVFIHNHLFNIVNGSVVVLIIMAVAEEFIVVAIYLLLGFCVDSLTQYGPVASRPWKMNKRGRQTHLSRTKHQNQSNDTPQVYELRQGGPNAV</sequence>
<dbReference type="Pfam" id="PF24800">
    <property type="entry name" value="DUF7702"/>
    <property type="match status" value="1"/>
</dbReference>
<accession>A0A1Y2AB21</accession>